<sequence>MNSTTLLRAEGLKKALGGQVVFDALDLKLSQGEVALLRGENGSGKTTLLNVLTGNLESDAGTLHYLAGKTPRAYRFPRGWWQDVNPIDHFTPESVAREGVSRTWQDVRLFNAQTLRDNIAVSEQGHPGENPLMTLLVPLLSSRREKCINQAADAMLARLGLAGREQSSADMISLGQSKRVAIARSVAAGVRILFLDEPLAGLDRQGIQDVLRLLESLVKIC</sequence>
<keyword evidence="1" id="KW-0813">Transport</keyword>
<evidence type="ECO:0000313" key="7">
    <source>
        <dbReference type="EMBL" id="VFK77427.1"/>
    </source>
</evidence>
<dbReference type="AlphaFoldDB" id="A0A450XUA5"/>
<dbReference type="Gene3D" id="3.40.50.300">
    <property type="entry name" value="P-loop containing nucleotide triphosphate hydrolases"/>
    <property type="match status" value="1"/>
</dbReference>
<gene>
    <name evidence="5" type="ORF">BECKMB1821G_GA0114241_11305</name>
    <name evidence="7" type="ORF">BECKMB1821H_GA0114242_11375</name>
    <name evidence="6" type="ORF">BECKMB1821I_GA0114274_11365</name>
</gene>
<feature type="domain" description="ABC transporter" evidence="4">
    <location>
        <begin position="7"/>
        <end position="220"/>
    </location>
</feature>
<dbReference type="PANTHER" id="PTHR45772:SF2">
    <property type="entry name" value="ABC TRANSPORTER ATP-BINDING PROTEIN"/>
    <property type="match status" value="1"/>
</dbReference>
<accession>A0A450XUA5</accession>
<evidence type="ECO:0000256" key="3">
    <source>
        <dbReference type="ARBA" id="ARBA00022840"/>
    </source>
</evidence>
<dbReference type="InterPro" id="IPR027417">
    <property type="entry name" value="P-loop_NTPase"/>
</dbReference>
<dbReference type="Pfam" id="PF00005">
    <property type="entry name" value="ABC_tran"/>
    <property type="match status" value="1"/>
</dbReference>
<protein>
    <submittedName>
        <fullName evidence="5">Branched-chain amino acid transport system ATP-binding protein</fullName>
    </submittedName>
</protein>
<evidence type="ECO:0000259" key="4">
    <source>
        <dbReference type="PROSITE" id="PS50893"/>
    </source>
</evidence>
<name>A0A450XUA5_9GAMM</name>
<organism evidence="5">
    <name type="scientific">Candidatus Kentrum sp. MB</name>
    <dbReference type="NCBI Taxonomy" id="2138164"/>
    <lineage>
        <taxon>Bacteria</taxon>
        <taxon>Pseudomonadati</taxon>
        <taxon>Pseudomonadota</taxon>
        <taxon>Gammaproteobacteria</taxon>
        <taxon>Candidatus Kentrum</taxon>
    </lineage>
</organism>
<keyword evidence="3 5" id="KW-0067">ATP-binding</keyword>
<keyword evidence="2" id="KW-0547">Nucleotide-binding</keyword>
<dbReference type="SUPFAM" id="SSF52540">
    <property type="entry name" value="P-loop containing nucleoside triphosphate hydrolases"/>
    <property type="match status" value="1"/>
</dbReference>
<evidence type="ECO:0000313" key="6">
    <source>
        <dbReference type="EMBL" id="VFK35671.1"/>
    </source>
</evidence>
<dbReference type="GO" id="GO:0005886">
    <property type="term" value="C:plasma membrane"/>
    <property type="evidence" value="ECO:0007669"/>
    <property type="project" value="TreeGrafter"/>
</dbReference>
<dbReference type="EMBL" id="CAADGH010000137">
    <property type="protein sequence ID" value="VFK77427.1"/>
    <property type="molecule type" value="Genomic_DNA"/>
</dbReference>
<proteinExistence type="predicted"/>
<dbReference type="InterPro" id="IPR017871">
    <property type="entry name" value="ABC_transporter-like_CS"/>
</dbReference>
<evidence type="ECO:0000256" key="1">
    <source>
        <dbReference type="ARBA" id="ARBA00022448"/>
    </source>
</evidence>
<dbReference type="PANTHER" id="PTHR45772">
    <property type="entry name" value="CONSERVED COMPONENT OF ABC TRANSPORTER FOR NATURAL AMINO ACIDS-RELATED"/>
    <property type="match status" value="1"/>
</dbReference>
<dbReference type="GO" id="GO:0005524">
    <property type="term" value="F:ATP binding"/>
    <property type="evidence" value="ECO:0007669"/>
    <property type="project" value="UniProtKB-KW"/>
</dbReference>
<evidence type="ECO:0000313" key="5">
    <source>
        <dbReference type="EMBL" id="VFK32891.1"/>
    </source>
</evidence>
<dbReference type="PROSITE" id="PS00211">
    <property type="entry name" value="ABC_TRANSPORTER_1"/>
    <property type="match status" value="1"/>
</dbReference>
<dbReference type="EMBL" id="CAADFQ010000136">
    <property type="protein sequence ID" value="VFK35671.1"/>
    <property type="molecule type" value="Genomic_DNA"/>
</dbReference>
<dbReference type="InterPro" id="IPR003439">
    <property type="entry name" value="ABC_transporter-like_ATP-bd"/>
</dbReference>
<dbReference type="GO" id="GO:0016887">
    <property type="term" value="F:ATP hydrolysis activity"/>
    <property type="evidence" value="ECO:0007669"/>
    <property type="project" value="InterPro"/>
</dbReference>
<dbReference type="InterPro" id="IPR051120">
    <property type="entry name" value="ABC_AA/LPS_Transport"/>
</dbReference>
<evidence type="ECO:0000256" key="2">
    <source>
        <dbReference type="ARBA" id="ARBA00022741"/>
    </source>
</evidence>
<dbReference type="EMBL" id="CAADFO010000130">
    <property type="protein sequence ID" value="VFK32891.1"/>
    <property type="molecule type" value="Genomic_DNA"/>
</dbReference>
<dbReference type="PROSITE" id="PS50893">
    <property type="entry name" value="ABC_TRANSPORTER_2"/>
    <property type="match status" value="1"/>
</dbReference>
<reference evidence="5" key="1">
    <citation type="submission" date="2019-02" db="EMBL/GenBank/DDBJ databases">
        <authorList>
            <person name="Gruber-Vodicka R. H."/>
            <person name="Seah K. B. B."/>
        </authorList>
    </citation>
    <scope>NUCLEOTIDE SEQUENCE</scope>
    <source>
        <strain evidence="5">BECK_BZ197</strain>
        <strain evidence="7">BECK_BZ198</strain>
        <strain evidence="6">BECK_BZ199</strain>
    </source>
</reference>